<feature type="region of interest" description="Disordered" evidence="2">
    <location>
        <begin position="1"/>
        <end position="21"/>
    </location>
</feature>
<dbReference type="Gene3D" id="3.40.50.1820">
    <property type="entry name" value="alpha/beta hydrolase"/>
    <property type="match status" value="1"/>
</dbReference>
<evidence type="ECO:0000259" key="3">
    <source>
        <dbReference type="SMART" id="SM00939"/>
    </source>
</evidence>
<dbReference type="InterPro" id="IPR050585">
    <property type="entry name" value="Xaa-Pro_dipeptidyl-ppase/CocE"/>
</dbReference>
<keyword evidence="1 4" id="KW-0378">Hydrolase</keyword>
<dbReference type="SUPFAM" id="SSF49785">
    <property type="entry name" value="Galactose-binding domain-like"/>
    <property type="match status" value="1"/>
</dbReference>
<reference evidence="4" key="1">
    <citation type="submission" date="2019-10" db="EMBL/GenBank/DDBJ databases">
        <title>Description of Paenibacillus glebae sp. nov.</title>
        <authorList>
            <person name="Carlier A."/>
            <person name="Qi S."/>
        </authorList>
    </citation>
    <scope>NUCLEOTIDE SEQUENCE</scope>
    <source>
        <strain evidence="4">LMG 31456</strain>
    </source>
</reference>
<dbReference type="Proteomes" id="UP000641588">
    <property type="component" value="Unassembled WGS sequence"/>
</dbReference>
<dbReference type="PANTHER" id="PTHR43056:SF10">
    <property type="entry name" value="COCE_NOND FAMILY, PUTATIVE (AFU_ORTHOLOGUE AFUA_7G00600)-RELATED"/>
    <property type="match status" value="1"/>
</dbReference>
<dbReference type="Pfam" id="PF08530">
    <property type="entry name" value="PepX_C"/>
    <property type="match status" value="1"/>
</dbReference>
<dbReference type="RefSeq" id="WP_171654397.1">
    <property type="nucleotide sequence ID" value="NZ_WHOD01000087.1"/>
</dbReference>
<dbReference type="NCBIfam" id="TIGR00976">
    <property type="entry name" value="CocE_NonD"/>
    <property type="match status" value="2"/>
</dbReference>
<dbReference type="InterPro" id="IPR005674">
    <property type="entry name" value="CocE/Ser_esterase"/>
</dbReference>
<accession>A0A972K106</accession>
<evidence type="ECO:0000313" key="4">
    <source>
        <dbReference type="EMBL" id="NOU96189.1"/>
    </source>
</evidence>
<keyword evidence="5" id="KW-1185">Reference proteome</keyword>
<dbReference type="AlphaFoldDB" id="A0A972K106"/>
<evidence type="ECO:0000256" key="1">
    <source>
        <dbReference type="ARBA" id="ARBA00022801"/>
    </source>
</evidence>
<organism evidence="4 5">
    <name type="scientific">Paenibacillus foliorum</name>
    <dbReference type="NCBI Taxonomy" id="2654974"/>
    <lineage>
        <taxon>Bacteria</taxon>
        <taxon>Bacillati</taxon>
        <taxon>Bacillota</taxon>
        <taxon>Bacilli</taxon>
        <taxon>Bacillales</taxon>
        <taxon>Paenibacillaceae</taxon>
        <taxon>Paenibacillus</taxon>
    </lineage>
</organism>
<dbReference type="EMBL" id="WHOD01000087">
    <property type="protein sequence ID" value="NOU96189.1"/>
    <property type="molecule type" value="Genomic_DNA"/>
</dbReference>
<dbReference type="Gene3D" id="2.60.120.260">
    <property type="entry name" value="Galactose-binding domain-like"/>
    <property type="match status" value="1"/>
</dbReference>
<dbReference type="InterPro" id="IPR029058">
    <property type="entry name" value="AB_hydrolase_fold"/>
</dbReference>
<dbReference type="GO" id="GO:0008239">
    <property type="term" value="F:dipeptidyl-peptidase activity"/>
    <property type="evidence" value="ECO:0007669"/>
    <property type="project" value="InterPro"/>
</dbReference>
<dbReference type="PANTHER" id="PTHR43056">
    <property type="entry name" value="PEPTIDASE S9 PROLYL OLIGOPEPTIDASE"/>
    <property type="match status" value="1"/>
</dbReference>
<dbReference type="InterPro" id="IPR008979">
    <property type="entry name" value="Galactose-bd-like_sf"/>
</dbReference>
<sequence>MEETATKEQLSGPMGKGTESRNWVTELKVPPIYRQHCPVTVKEDMAINMKDGIVLRGRLFLPELPQGERCPCIVLANGYGHINQPREDGLSRYLATHGYAVLHISLRGSGTSGGNNTLFNKYGEDGYELVEWMAKQPWSDGSVGMVGQSLRGISQWQTAKQLPPSLKAISPEIACSDCYDYMWYPGGMLPGPGRAARGEPEYPSATEHPNFDEWWHERSVLDEDMKTIVNHDITALISGGWNDYIIHGTLKSYIKFKAAGGKSKLIVGAGAHHSVQNLLPYDFKDYQVLWFDRYLLGLHNGVDKDDNVLVYIQGPNKWRYEKDWPIPDTHLATLYLTNKLSESIKSVNDGSLDASLPKERQSSVKYSYSPISGPFLPTMRSNKDGILRIDQQSFEEKAITWTTGPLSIATEVTGEIIFTFWAESTSEDTDFVVEITDVAPDGKSRQVTSGYLNASRAKSRSNPRRITPGLVEQYVIEMIPTSYVFTANHRIRLSLAGGSMALKEQVGPQGPGLNPNPSTVTVYLDVNYPSNLKLPLIGVSSLQTI</sequence>
<gene>
    <name evidence="4" type="ORF">GC093_23605</name>
</gene>
<name>A0A972K106_9BACL</name>
<dbReference type="SUPFAM" id="SSF53474">
    <property type="entry name" value="alpha/beta-Hydrolases"/>
    <property type="match status" value="1"/>
</dbReference>
<protein>
    <submittedName>
        <fullName evidence="4">CocE/NonD family hydrolase</fullName>
    </submittedName>
</protein>
<evidence type="ECO:0000256" key="2">
    <source>
        <dbReference type="SAM" id="MobiDB-lite"/>
    </source>
</evidence>
<evidence type="ECO:0000313" key="5">
    <source>
        <dbReference type="Proteomes" id="UP000641588"/>
    </source>
</evidence>
<comment type="caution">
    <text evidence="4">The sequence shown here is derived from an EMBL/GenBank/DDBJ whole genome shotgun (WGS) entry which is preliminary data.</text>
</comment>
<dbReference type="InterPro" id="IPR000383">
    <property type="entry name" value="Xaa-Pro-like_dom"/>
</dbReference>
<dbReference type="SMART" id="SM00939">
    <property type="entry name" value="PepX_C"/>
    <property type="match status" value="1"/>
</dbReference>
<dbReference type="InterPro" id="IPR013736">
    <property type="entry name" value="Xaa-Pro_dipept_C"/>
</dbReference>
<proteinExistence type="predicted"/>
<feature type="domain" description="Xaa-Pro dipeptidyl-peptidase C-terminal" evidence="3">
    <location>
        <begin position="288"/>
        <end position="533"/>
    </location>
</feature>
<dbReference type="Pfam" id="PF02129">
    <property type="entry name" value="Peptidase_S15"/>
    <property type="match status" value="2"/>
</dbReference>